<dbReference type="InterPro" id="IPR015813">
    <property type="entry name" value="Pyrv/PenolPyrv_kinase-like_dom"/>
</dbReference>
<dbReference type="Gene3D" id="3.20.20.60">
    <property type="entry name" value="Phosphoenolpyruvate-binding domains"/>
    <property type="match status" value="1"/>
</dbReference>
<dbReference type="RefSeq" id="WP_231487281.1">
    <property type="nucleotide sequence ID" value="NZ_BAAAZO010000003.1"/>
</dbReference>
<organism evidence="1 2">
    <name type="scientific">Kineosporia mesophila</name>
    <dbReference type="NCBI Taxonomy" id="566012"/>
    <lineage>
        <taxon>Bacteria</taxon>
        <taxon>Bacillati</taxon>
        <taxon>Actinomycetota</taxon>
        <taxon>Actinomycetes</taxon>
        <taxon>Kineosporiales</taxon>
        <taxon>Kineosporiaceae</taxon>
        <taxon>Kineosporia</taxon>
    </lineage>
</organism>
<evidence type="ECO:0000313" key="1">
    <source>
        <dbReference type="EMBL" id="GAA3610193.1"/>
    </source>
</evidence>
<evidence type="ECO:0008006" key="3">
    <source>
        <dbReference type="Google" id="ProtNLM"/>
    </source>
</evidence>
<name>A0ABP6ZJY9_9ACTN</name>
<dbReference type="SUPFAM" id="SSF51621">
    <property type="entry name" value="Phosphoenolpyruvate/pyruvate domain"/>
    <property type="match status" value="1"/>
</dbReference>
<keyword evidence="2" id="KW-1185">Reference proteome</keyword>
<accession>A0ABP6ZJY9</accession>
<gene>
    <name evidence="1" type="ORF">GCM10022223_27920</name>
</gene>
<reference evidence="2" key="1">
    <citation type="journal article" date="2019" name="Int. J. Syst. Evol. Microbiol.">
        <title>The Global Catalogue of Microorganisms (GCM) 10K type strain sequencing project: providing services to taxonomists for standard genome sequencing and annotation.</title>
        <authorList>
            <consortium name="The Broad Institute Genomics Platform"/>
            <consortium name="The Broad Institute Genome Sequencing Center for Infectious Disease"/>
            <person name="Wu L."/>
            <person name="Ma J."/>
        </authorList>
    </citation>
    <scope>NUCLEOTIDE SEQUENCE [LARGE SCALE GENOMIC DNA]</scope>
    <source>
        <strain evidence="2">JCM 16902</strain>
    </source>
</reference>
<protein>
    <recommendedName>
        <fullName evidence="3">Isocitrate lyase/phosphoenolpyruvate mutase family protein</fullName>
    </recommendedName>
</protein>
<evidence type="ECO:0000313" key="2">
    <source>
        <dbReference type="Proteomes" id="UP001501074"/>
    </source>
</evidence>
<dbReference type="InterPro" id="IPR040442">
    <property type="entry name" value="Pyrv_kinase-like_dom_sf"/>
</dbReference>
<proteinExistence type="predicted"/>
<sequence>MTSQNTARNFADLHRTPDPVILPNAWDAGSAVLIAAAGATRELISTGTLTSLRGYAGFGEVIGRFR</sequence>
<dbReference type="Proteomes" id="UP001501074">
    <property type="component" value="Unassembled WGS sequence"/>
</dbReference>
<dbReference type="EMBL" id="BAAAZO010000003">
    <property type="protein sequence ID" value="GAA3610193.1"/>
    <property type="molecule type" value="Genomic_DNA"/>
</dbReference>
<comment type="caution">
    <text evidence="1">The sequence shown here is derived from an EMBL/GenBank/DDBJ whole genome shotgun (WGS) entry which is preliminary data.</text>
</comment>